<evidence type="ECO:0000256" key="3">
    <source>
        <dbReference type="ARBA" id="ARBA00022452"/>
    </source>
</evidence>
<comment type="caution">
    <text evidence="12">The sequence shown here is derived from an EMBL/GenBank/DDBJ whole genome shotgun (WGS) entry which is preliminary data.</text>
</comment>
<dbReference type="InterPro" id="IPR037066">
    <property type="entry name" value="Plug_dom_sf"/>
</dbReference>
<keyword evidence="7 8" id="KW-0998">Cell outer membrane</keyword>
<reference evidence="13" key="1">
    <citation type="journal article" date="2019" name="Int. J. Syst. Evol. Microbiol.">
        <title>The Global Catalogue of Microorganisms (GCM) 10K type strain sequencing project: providing services to taxonomists for standard genome sequencing and annotation.</title>
        <authorList>
            <consortium name="The Broad Institute Genomics Platform"/>
            <consortium name="The Broad Institute Genome Sequencing Center for Infectious Disease"/>
            <person name="Wu L."/>
            <person name="Ma J."/>
        </authorList>
    </citation>
    <scope>NUCLEOTIDE SEQUENCE [LARGE SCALE GENOMIC DNA]</scope>
    <source>
        <strain evidence="13">KCTC 42805</strain>
    </source>
</reference>
<feature type="domain" description="TonB-dependent receptor-like beta-barrel" evidence="10">
    <location>
        <begin position="441"/>
        <end position="971"/>
    </location>
</feature>
<dbReference type="Pfam" id="PF13715">
    <property type="entry name" value="CarbopepD_reg_2"/>
    <property type="match status" value="1"/>
</dbReference>
<evidence type="ECO:0000313" key="12">
    <source>
        <dbReference type="EMBL" id="MFD2569669.1"/>
    </source>
</evidence>
<dbReference type="RefSeq" id="WP_381519081.1">
    <property type="nucleotide sequence ID" value="NZ_JBHULN010000001.1"/>
</dbReference>
<keyword evidence="5 9" id="KW-0798">TonB box</keyword>
<keyword evidence="13" id="KW-1185">Reference proteome</keyword>
<dbReference type="InterPro" id="IPR000531">
    <property type="entry name" value="Beta-barrel_TonB"/>
</dbReference>
<proteinExistence type="inferred from homology"/>
<gene>
    <name evidence="12" type="ORF">ACFSUS_03435</name>
</gene>
<organism evidence="12 13">
    <name type="scientific">Spirosoma soli</name>
    <dbReference type="NCBI Taxonomy" id="1770529"/>
    <lineage>
        <taxon>Bacteria</taxon>
        <taxon>Pseudomonadati</taxon>
        <taxon>Bacteroidota</taxon>
        <taxon>Cytophagia</taxon>
        <taxon>Cytophagales</taxon>
        <taxon>Cytophagaceae</taxon>
        <taxon>Spirosoma</taxon>
    </lineage>
</organism>
<dbReference type="InterPro" id="IPR008969">
    <property type="entry name" value="CarboxyPept-like_regulatory"/>
</dbReference>
<evidence type="ECO:0000256" key="2">
    <source>
        <dbReference type="ARBA" id="ARBA00022448"/>
    </source>
</evidence>
<evidence type="ECO:0000256" key="5">
    <source>
        <dbReference type="ARBA" id="ARBA00023077"/>
    </source>
</evidence>
<dbReference type="InterPro" id="IPR036942">
    <property type="entry name" value="Beta-barrel_TonB_sf"/>
</dbReference>
<dbReference type="Pfam" id="PF07715">
    <property type="entry name" value="Plug"/>
    <property type="match status" value="1"/>
</dbReference>
<dbReference type="Gene3D" id="2.40.170.20">
    <property type="entry name" value="TonB-dependent receptor, beta-barrel domain"/>
    <property type="match status" value="1"/>
</dbReference>
<evidence type="ECO:0000259" key="10">
    <source>
        <dbReference type="Pfam" id="PF00593"/>
    </source>
</evidence>
<dbReference type="NCBIfam" id="TIGR04057">
    <property type="entry name" value="SusC_RagA_signa"/>
    <property type="match status" value="1"/>
</dbReference>
<dbReference type="InterPro" id="IPR023996">
    <property type="entry name" value="TonB-dep_OMP_SusC/RagA"/>
</dbReference>
<dbReference type="Proteomes" id="UP001597469">
    <property type="component" value="Unassembled WGS sequence"/>
</dbReference>
<evidence type="ECO:0000256" key="1">
    <source>
        <dbReference type="ARBA" id="ARBA00004571"/>
    </source>
</evidence>
<evidence type="ECO:0000256" key="8">
    <source>
        <dbReference type="PROSITE-ProRule" id="PRU01360"/>
    </source>
</evidence>
<dbReference type="NCBIfam" id="TIGR04056">
    <property type="entry name" value="OMP_RagA_SusC"/>
    <property type="match status" value="1"/>
</dbReference>
<dbReference type="Gene3D" id="2.170.130.10">
    <property type="entry name" value="TonB-dependent receptor, plug domain"/>
    <property type="match status" value="1"/>
</dbReference>
<evidence type="ECO:0000313" key="13">
    <source>
        <dbReference type="Proteomes" id="UP001597469"/>
    </source>
</evidence>
<accession>A0ABW5M086</accession>
<sequence length="1017" mass="110709">MTKLIYYSCLWLLLLVGRVVVGQSITVSGRVTSDAGREALPGVNVSVEGTTTGTTTAADGTYRISIPSASATIVFSYIGYITQRMKPGGRTQLDVTLEEDNKSLNEVVVVGYGTKDRRDVTTAISSVSGKDIQNLPVASPVALLQGRTAGVQIVNNTGAPGASNLTIRVRGATSINAGNNPLFIVDGLPFEGGTSDINPNDIESIEVLKDAAASAIYGSRAANGVVLITTKRGKSGKASINFNYYKGIQQVDRTRLPKLMNSTEFIELIQEQRANGAGVTSLYAFVLPENGIIGGNGRISDTNWLDEVIQTGAMDNYEIAVQGGENKLKFYLSGALLNQKGALVFTDYKRYTGKLNLDYQASNKLKLGTSINFTRGLTNGTPENEGGTFQAALFKAPVNPVRAIDGTYFLEDISGILNPVAVPDLETRLKTKTRLLANAFAEFTILPGLNFKTSWGTDLVYERDDFFQPSTSRRGTVANGSTNTEDDVNWIYEHTLNYATFFGQHRLTALLGYSQLENTRSSTFMAARDYGTNSIETLNAASTPTAATSSKRTNGLSSLFGRVGYIYANKYYLEASLRQDGSSKFGANNRYALFPAASIGWQVGREAFFENLAKSINDFKIRASYGRTGNQGGIGEYTSQGAFATGQGYVGQNGVGPTAIANPDLKWETTDQFNLGADISFLKSRVSFSADVYLKRTSNLLLNVQLPSTSGFGSALQNVGNTENRGVELSLNTINVDGPALRWTSNFNISFNKNKIIKLYNGTDIINTRGGTGFGQARTFNLLREGQAIGAFFGWEANGIYATSAENERQLRADNATGYIFRGGDMRFVDQNGDNIIDDRDRVVIGNALPRFTGGFTNNLQYKNFQLDVLAQFTYGNDVYNGTRTVSESMFQFANAAKIIRNRWRKEGDVTDIPRADHTDPGGNRRTSTRWLEDGSYLRIKTVTLAYNVPSALLQKIRVSNLRLYATAQNLFTFTRYTGIDPEANSYGGSGGVTDLGFDYAAYPQYKTFLFGVNLGF</sequence>
<protein>
    <submittedName>
        <fullName evidence="12">SusC/RagA family TonB-linked outer membrane protein</fullName>
    </submittedName>
</protein>
<feature type="domain" description="TonB-dependent receptor plug" evidence="11">
    <location>
        <begin position="117"/>
        <end position="225"/>
    </location>
</feature>
<dbReference type="SUPFAM" id="SSF49464">
    <property type="entry name" value="Carboxypeptidase regulatory domain-like"/>
    <property type="match status" value="1"/>
</dbReference>
<dbReference type="Gene3D" id="2.60.40.1120">
    <property type="entry name" value="Carboxypeptidase-like, regulatory domain"/>
    <property type="match status" value="1"/>
</dbReference>
<name>A0ABW5M086_9BACT</name>
<comment type="subcellular location">
    <subcellularLocation>
        <location evidence="1 8">Cell outer membrane</location>
        <topology evidence="1 8">Multi-pass membrane protein</topology>
    </subcellularLocation>
</comment>
<keyword evidence="6 8" id="KW-0472">Membrane</keyword>
<evidence type="ECO:0000256" key="7">
    <source>
        <dbReference type="ARBA" id="ARBA00023237"/>
    </source>
</evidence>
<keyword evidence="2 8" id="KW-0813">Transport</keyword>
<dbReference type="PROSITE" id="PS52016">
    <property type="entry name" value="TONB_DEPENDENT_REC_3"/>
    <property type="match status" value="1"/>
</dbReference>
<comment type="similarity">
    <text evidence="8 9">Belongs to the TonB-dependent receptor family.</text>
</comment>
<evidence type="ECO:0000256" key="9">
    <source>
        <dbReference type="RuleBase" id="RU003357"/>
    </source>
</evidence>
<evidence type="ECO:0000259" key="11">
    <source>
        <dbReference type="Pfam" id="PF07715"/>
    </source>
</evidence>
<dbReference type="EMBL" id="JBHULN010000001">
    <property type="protein sequence ID" value="MFD2569669.1"/>
    <property type="molecule type" value="Genomic_DNA"/>
</dbReference>
<evidence type="ECO:0000256" key="4">
    <source>
        <dbReference type="ARBA" id="ARBA00022692"/>
    </source>
</evidence>
<dbReference type="InterPro" id="IPR012910">
    <property type="entry name" value="Plug_dom"/>
</dbReference>
<evidence type="ECO:0000256" key="6">
    <source>
        <dbReference type="ARBA" id="ARBA00023136"/>
    </source>
</evidence>
<dbReference type="Pfam" id="PF00593">
    <property type="entry name" value="TonB_dep_Rec_b-barrel"/>
    <property type="match status" value="1"/>
</dbReference>
<dbReference type="SUPFAM" id="SSF56935">
    <property type="entry name" value="Porins"/>
    <property type="match status" value="1"/>
</dbReference>
<dbReference type="InterPro" id="IPR023997">
    <property type="entry name" value="TonB-dep_OMP_SusC/RagA_CS"/>
</dbReference>
<keyword evidence="4 8" id="KW-0812">Transmembrane</keyword>
<keyword evidence="3 8" id="KW-1134">Transmembrane beta strand</keyword>
<dbReference type="InterPro" id="IPR039426">
    <property type="entry name" value="TonB-dep_rcpt-like"/>
</dbReference>